<dbReference type="SUPFAM" id="SSF48435">
    <property type="entry name" value="Bacterial muramidases"/>
    <property type="match status" value="1"/>
</dbReference>
<organism evidence="6 7">
    <name type="scientific">Acetobacter conturbans</name>
    <dbReference type="NCBI Taxonomy" id="1737472"/>
    <lineage>
        <taxon>Bacteria</taxon>
        <taxon>Pseudomonadati</taxon>
        <taxon>Pseudomonadota</taxon>
        <taxon>Alphaproteobacteria</taxon>
        <taxon>Acetobacterales</taxon>
        <taxon>Acetobacteraceae</taxon>
        <taxon>Acetobacter</taxon>
    </lineage>
</organism>
<evidence type="ECO:0000256" key="2">
    <source>
        <dbReference type="ARBA" id="ARBA00009387"/>
    </source>
</evidence>
<evidence type="ECO:0000256" key="1">
    <source>
        <dbReference type="ARBA" id="ARBA00007734"/>
    </source>
</evidence>
<dbReference type="RefSeq" id="WP_173568941.1">
    <property type="nucleotide sequence ID" value="NZ_WOSY01000002.1"/>
</dbReference>
<evidence type="ECO:0000256" key="4">
    <source>
        <dbReference type="SAM" id="SignalP"/>
    </source>
</evidence>
<dbReference type="PANTHER" id="PTHR37423:SF2">
    <property type="entry name" value="MEMBRANE-BOUND LYTIC MUREIN TRANSGLYCOSYLASE C"/>
    <property type="match status" value="1"/>
</dbReference>
<comment type="caution">
    <text evidence="6">The sequence shown here is derived from an EMBL/GenBank/DDBJ whole genome shotgun (WGS) entry which is preliminary data.</text>
</comment>
<dbReference type="Proteomes" id="UP000631653">
    <property type="component" value="Unassembled WGS sequence"/>
</dbReference>
<evidence type="ECO:0000259" key="5">
    <source>
        <dbReference type="Pfam" id="PF01464"/>
    </source>
</evidence>
<dbReference type="InterPro" id="IPR008939">
    <property type="entry name" value="Lytic_TGlycosylase_superhlx_U"/>
</dbReference>
<proteinExistence type="inferred from homology"/>
<protein>
    <submittedName>
        <fullName evidence="6">Transglycosylase SLT domain-containing protein</fullName>
    </submittedName>
</protein>
<accession>A0ABX0K1S8</accession>
<reference evidence="6 7" key="1">
    <citation type="journal article" date="2020" name="Int. J. Syst. Evol. Microbiol.">
        <title>Novel acetic acid bacteria from cider fermentations: Acetobacter conturbans sp. nov. and Acetobacter fallax sp. nov.</title>
        <authorList>
            <person name="Sombolestani A.S."/>
            <person name="Cleenwerck I."/>
            <person name="Cnockaert M."/>
            <person name="Borremans W."/>
            <person name="Wieme A.D."/>
            <person name="De Vuyst L."/>
            <person name="Vandamme P."/>
        </authorList>
    </citation>
    <scope>NUCLEOTIDE SEQUENCE [LARGE SCALE GENOMIC DNA]</scope>
    <source>
        <strain evidence="6 7">LMG 1627</strain>
    </source>
</reference>
<dbReference type="InterPro" id="IPR008258">
    <property type="entry name" value="Transglycosylase_SLT_dom_1"/>
</dbReference>
<dbReference type="Pfam" id="PF01464">
    <property type="entry name" value="SLT"/>
    <property type="match status" value="1"/>
</dbReference>
<keyword evidence="3 4" id="KW-0732">Signal</keyword>
<dbReference type="InterPro" id="IPR000189">
    <property type="entry name" value="Transglyc_AS"/>
</dbReference>
<name>A0ABX0K1S8_9PROT</name>
<dbReference type="CDD" id="cd13401">
    <property type="entry name" value="Slt70-like"/>
    <property type="match status" value="1"/>
</dbReference>
<dbReference type="Gene3D" id="1.10.530.10">
    <property type="match status" value="1"/>
</dbReference>
<dbReference type="EMBL" id="WOSY01000002">
    <property type="protein sequence ID" value="NHN87669.1"/>
    <property type="molecule type" value="Genomic_DNA"/>
</dbReference>
<dbReference type="PANTHER" id="PTHR37423">
    <property type="entry name" value="SOLUBLE LYTIC MUREIN TRANSGLYCOSYLASE-RELATED"/>
    <property type="match status" value="1"/>
</dbReference>
<comment type="similarity">
    <text evidence="2">Belongs to the virb1 family.</text>
</comment>
<evidence type="ECO:0000256" key="3">
    <source>
        <dbReference type="ARBA" id="ARBA00022729"/>
    </source>
</evidence>
<feature type="chain" id="PRO_5046128380" evidence="4">
    <location>
        <begin position="28"/>
        <end position="655"/>
    </location>
</feature>
<dbReference type="Gene3D" id="1.25.20.10">
    <property type="entry name" value="Bacterial muramidases"/>
    <property type="match status" value="1"/>
</dbReference>
<evidence type="ECO:0000313" key="7">
    <source>
        <dbReference type="Proteomes" id="UP000631653"/>
    </source>
</evidence>
<dbReference type="InterPro" id="IPR023346">
    <property type="entry name" value="Lysozyme-like_dom_sf"/>
</dbReference>
<keyword evidence="7" id="KW-1185">Reference proteome</keyword>
<feature type="signal peptide" evidence="4">
    <location>
        <begin position="1"/>
        <end position="27"/>
    </location>
</feature>
<evidence type="ECO:0000313" key="6">
    <source>
        <dbReference type="EMBL" id="NHN87669.1"/>
    </source>
</evidence>
<dbReference type="SUPFAM" id="SSF53955">
    <property type="entry name" value="Lysozyme-like"/>
    <property type="match status" value="1"/>
</dbReference>
<dbReference type="PROSITE" id="PS51257">
    <property type="entry name" value="PROKAR_LIPOPROTEIN"/>
    <property type="match status" value="1"/>
</dbReference>
<sequence length="655" mass="70775">MRKPTFFLLIGSTAFLSACSASPGALSQTTAPAAAWPTPQQAESTGPVDGVAGRLTTWLQLVGPNSSGIPARTYADFLATRPVWPHWAVIQARYEHALTSETDSSVVADLCRSQPPKSAPALSRCVTVSGDSSTLTNAGRAAWRDGNDGDPDAATLQSLFGAALTQSDDWARFEREERKGRLPAAARTITTLDADHAALANARMAFRRNDASAEAALASVPQSLASDPVLLLDHAHWLEKNTRFDDALNLWKQSGFTIERGVPQDMRGRFWTERDRLARDLLDQGRAADALMMADDHGQTTDRNRADATFLSGWIALRALHDPASAEPHFRELTEIHSVLNRAAGFYWLGRARADAGDAASASANWQRAAEAPETFYGQMAIAKLSNAGNTLLAPSAVPDALATALRQWRVAGSRNEHEPTAVITRLDGSDLARAAQILASWNDPSHAREFLTMLLAQDNVPQDREAIAALATRLGLADVGVAAARKAAKDGVTMPDYGWPDPFQPPSSDLPYGVVQALMRQESNFNPDAVSSSNAIGLMQLLPATAQETARQTGAGSVTITALHQPELNMQLGTAYLSKVYNRLGNVVEYAAAGYNAGPHRVSQWLETRGDPARTGADQDAMIDWIEQIPLEEPRSYVKRVWESIAVYATRRQG</sequence>
<dbReference type="PROSITE" id="PS00922">
    <property type="entry name" value="TRANSGLYCOSYLASE"/>
    <property type="match status" value="1"/>
</dbReference>
<comment type="similarity">
    <text evidence="1">Belongs to the transglycosylase Slt family.</text>
</comment>
<feature type="domain" description="Transglycosylase SLT" evidence="5">
    <location>
        <begin position="512"/>
        <end position="613"/>
    </location>
</feature>
<gene>
    <name evidence="6" type="ORF">GOB81_03355</name>
</gene>